<feature type="non-terminal residue" evidence="3">
    <location>
        <position position="1"/>
    </location>
</feature>
<protein>
    <submittedName>
        <fullName evidence="3">Glycosyltransferase family 4 protein</fullName>
    </submittedName>
</protein>
<proteinExistence type="predicted"/>
<dbReference type="SUPFAM" id="SSF53756">
    <property type="entry name" value="UDP-Glycosyltransferase/glycogen phosphorylase"/>
    <property type="match status" value="1"/>
</dbReference>
<dbReference type="PANTHER" id="PTHR45947:SF3">
    <property type="entry name" value="SULFOQUINOVOSYL TRANSFERASE SQD2"/>
    <property type="match status" value="1"/>
</dbReference>
<dbReference type="PANTHER" id="PTHR45947">
    <property type="entry name" value="SULFOQUINOVOSYL TRANSFERASE SQD2"/>
    <property type="match status" value="1"/>
</dbReference>
<evidence type="ECO:0000313" key="3">
    <source>
        <dbReference type="EMBL" id="MBM6736331.1"/>
    </source>
</evidence>
<evidence type="ECO:0000259" key="1">
    <source>
        <dbReference type="Pfam" id="PF00534"/>
    </source>
</evidence>
<comment type="caution">
    <text evidence="3">The sequence shown here is derived from an EMBL/GenBank/DDBJ whole genome shotgun (WGS) entry which is preliminary data.</text>
</comment>
<dbReference type="Proteomes" id="UP000766986">
    <property type="component" value="Unassembled WGS sequence"/>
</dbReference>
<dbReference type="RefSeq" id="WP_205096488.1">
    <property type="nucleotide sequence ID" value="NZ_JACLYZ010000051.1"/>
</dbReference>
<dbReference type="CDD" id="cd03801">
    <property type="entry name" value="GT4_PimA-like"/>
    <property type="match status" value="1"/>
</dbReference>
<reference evidence="3 4" key="1">
    <citation type="journal article" date="2021" name="Sci. Rep.">
        <title>The distribution of antibiotic resistance genes in chicken gut microbiota commensals.</title>
        <authorList>
            <person name="Juricova H."/>
            <person name="Matiasovicova J."/>
            <person name="Kubasova T."/>
            <person name="Cejkova D."/>
            <person name="Rychlik I."/>
        </authorList>
    </citation>
    <scope>NUCLEOTIDE SEQUENCE [LARGE SCALE GENOMIC DNA]</scope>
    <source>
        <strain evidence="3 4">An772</strain>
    </source>
</reference>
<feature type="domain" description="Glycosyl transferase family 1" evidence="1">
    <location>
        <begin position="213"/>
        <end position="328"/>
    </location>
</feature>
<keyword evidence="4" id="KW-1185">Reference proteome</keyword>
<dbReference type="InterPro" id="IPR050194">
    <property type="entry name" value="Glycosyltransferase_grp1"/>
</dbReference>
<evidence type="ECO:0000313" key="4">
    <source>
        <dbReference type="Proteomes" id="UP000766986"/>
    </source>
</evidence>
<dbReference type="Gene3D" id="3.40.50.2000">
    <property type="entry name" value="Glycogen Phosphorylase B"/>
    <property type="match status" value="2"/>
</dbReference>
<dbReference type="InterPro" id="IPR001296">
    <property type="entry name" value="Glyco_trans_1"/>
</dbReference>
<dbReference type="Pfam" id="PF13439">
    <property type="entry name" value="Glyco_transf_4"/>
    <property type="match status" value="1"/>
</dbReference>
<feature type="domain" description="Glycosyltransferase subfamily 4-like N-terminal" evidence="2">
    <location>
        <begin position="90"/>
        <end position="202"/>
    </location>
</feature>
<name>A0ABS2E3W5_9BACT</name>
<gene>
    <name evidence="3" type="ORF">H7U35_14110</name>
</gene>
<dbReference type="Pfam" id="PF00534">
    <property type="entry name" value="Glycos_transf_1"/>
    <property type="match status" value="1"/>
</dbReference>
<dbReference type="InterPro" id="IPR028098">
    <property type="entry name" value="Glyco_trans_4-like_N"/>
</dbReference>
<accession>A0ABS2E3W5</accession>
<evidence type="ECO:0000259" key="2">
    <source>
        <dbReference type="Pfam" id="PF13439"/>
    </source>
</evidence>
<sequence length="404" mass="47360">IKVLIIAPLPKEVGGSYTTGVCKVAYELSQCEIAGVKCFIFATNISNKKALRISKFPYQYNGYRWLIFDIMKDLVLRPIKTIKELIYYKQKSHENPLRFEFYKVNFTKVLENLKPDIIHVHGVGIAPLFFANKYKIPIIDTMHGVFYNGLETERISKDRLDSDVLMSDYFTCLTEECVVKMRDLLKIPENKISLIPNGINTHVFYYSDNERLNIRRKFNVSDDTIVFITVASIQERKGQFRFVKFLMNCDFDFQYWIIGEGKDKEKIWNFCNNNQLGERVKFLGNIYSRELFKYYSAADIYAHVSTMEGQSLSEMEAYATGIRTIVCKDIKDTVVTNVNNSDIYYILDFEDYDYGKFERWITTKKQIRKSRSDVNWNIIGEKYGDLYNKILKISDNEKTIKETI</sequence>
<organism evidence="3 4">
    <name type="scientific">Mediterranea massiliensis</name>
    <dbReference type="NCBI Taxonomy" id="1841865"/>
    <lineage>
        <taxon>Bacteria</taxon>
        <taxon>Pseudomonadati</taxon>
        <taxon>Bacteroidota</taxon>
        <taxon>Bacteroidia</taxon>
        <taxon>Bacteroidales</taxon>
        <taxon>Bacteroidaceae</taxon>
        <taxon>Mediterranea</taxon>
    </lineage>
</organism>
<dbReference type="EMBL" id="JACLYZ010000051">
    <property type="protein sequence ID" value="MBM6736331.1"/>
    <property type="molecule type" value="Genomic_DNA"/>
</dbReference>